<keyword evidence="3" id="KW-1185">Reference proteome</keyword>
<reference evidence="2" key="1">
    <citation type="submission" date="2023-08" db="EMBL/GenBank/DDBJ databases">
        <title>Draft sequence of the Babesia gibsoni genome.</title>
        <authorList>
            <person name="Yamagishi J.Y."/>
            <person name="Xuan X.X."/>
        </authorList>
    </citation>
    <scope>NUCLEOTIDE SEQUENCE</scope>
    <source>
        <strain evidence="2">Azabu</strain>
    </source>
</reference>
<comment type="caution">
    <text evidence="2">The sequence shown here is derived from an EMBL/GenBank/DDBJ whole genome shotgun (WGS) entry which is preliminary data.</text>
</comment>
<organism evidence="2 3">
    <name type="scientific">Babesia gibsoni</name>
    <dbReference type="NCBI Taxonomy" id="33632"/>
    <lineage>
        <taxon>Eukaryota</taxon>
        <taxon>Sar</taxon>
        <taxon>Alveolata</taxon>
        <taxon>Apicomplexa</taxon>
        <taxon>Aconoidasida</taxon>
        <taxon>Piroplasmida</taxon>
        <taxon>Babesiidae</taxon>
        <taxon>Babesia</taxon>
    </lineage>
</organism>
<dbReference type="Gene3D" id="3.40.50.150">
    <property type="entry name" value="Vaccinia Virus protein VP39"/>
    <property type="match status" value="1"/>
</dbReference>
<evidence type="ECO:0000313" key="2">
    <source>
        <dbReference type="EMBL" id="KAK1444394.1"/>
    </source>
</evidence>
<dbReference type="Proteomes" id="UP001230268">
    <property type="component" value="Unassembled WGS sequence"/>
</dbReference>
<evidence type="ECO:0008006" key="4">
    <source>
        <dbReference type="Google" id="ProtNLM"/>
    </source>
</evidence>
<name>A0AAD8PFM5_BABGI</name>
<proteinExistence type="predicted"/>
<sequence length="621" mass="70299">METHISEPIVYSKHPLRRSRTEEVLNTECDDGTPKRKSNFSKRRQVLERQLSDGKDNLEDNSSSIFAFHGEITNVNKCNIGISPPLMGIDEYGSGMYDGVSPTLPIERSLEEYRHLAHSQFRRIYYDLSRGIGIPNDGVGYLFKYAINDISTSTYGMYGEIRISCLKRICKEMERFGLDDRSVVLDLGSGRGVPSIMFAHQKRVFASLGIELCPVSYELSVNNLLHYLKLDVVKCVLENTDFGKASKSGAQVKQPAYDFKGEYEEPTCTPRNSRLNKDASSGCNIATISKSDLLGSVDTHYDDGSTEVGEMDVTPIREIGDDGAYYRALDSFKRVAPSLGLAFCNEDISAFDHYNGATHIYSFDIAMEKALVNNIVRQFINTKTAWLFASFNSDLLERFALPDCFLAAKIPCQMYKSGENRCCYIYVKNGWEKIKKHYDCIIAGLMVDIKPGNAVTVNTDSFNTQLDAMSNLQHNENNENDQTTFKWSNELPSYPMISDDLSPETHDEKMSGRPFDVMLSRFNEPVQVIELMKLAKMSLGAQMGWYMKKMNRTGAVMTRSKRLNGISVLKARLCQYRSKLMEFIATSADEETTEKYVEMLRNHINNMYMAVHSLPNPPTWL</sequence>
<protein>
    <recommendedName>
        <fullName evidence="4">DOT1 domain-containing protein</fullName>
    </recommendedName>
</protein>
<gene>
    <name evidence="2" type="ORF">BgAZ_103000</name>
</gene>
<dbReference type="SUPFAM" id="SSF53335">
    <property type="entry name" value="S-adenosyl-L-methionine-dependent methyltransferases"/>
    <property type="match status" value="1"/>
</dbReference>
<evidence type="ECO:0000313" key="3">
    <source>
        <dbReference type="Proteomes" id="UP001230268"/>
    </source>
</evidence>
<dbReference type="EMBL" id="JAVEPI010000001">
    <property type="protein sequence ID" value="KAK1444394.1"/>
    <property type="molecule type" value="Genomic_DNA"/>
</dbReference>
<evidence type="ECO:0000256" key="1">
    <source>
        <dbReference type="SAM" id="MobiDB-lite"/>
    </source>
</evidence>
<feature type="region of interest" description="Disordered" evidence="1">
    <location>
        <begin position="22"/>
        <end position="41"/>
    </location>
</feature>
<accession>A0AAD8PFM5</accession>
<dbReference type="InterPro" id="IPR029063">
    <property type="entry name" value="SAM-dependent_MTases_sf"/>
</dbReference>
<dbReference type="AlphaFoldDB" id="A0AAD8PFM5"/>